<organism evidence="2 3">
    <name type="scientific">Romanomermis culicivorax</name>
    <name type="common">Nematode worm</name>
    <dbReference type="NCBI Taxonomy" id="13658"/>
    <lineage>
        <taxon>Eukaryota</taxon>
        <taxon>Metazoa</taxon>
        <taxon>Ecdysozoa</taxon>
        <taxon>Nematoda</taxon>
        <taxon>Enoplea</taxon>
        <taxon>Dorylaimia</taxon>
        <taxon>Mermithida</taxon>
        <taxon>Mermithoidea</taxon>
        <taxon>Mermithidae</taxon>
        <taxon>Romanomermis</taxon>
    </lineage>
</organism>
<evidence type="ECO:0000313" key="2">
    <source>
        <dbReference type="Proteomes" id="UP000887565"/>
    </source>
</evidence>
<dbReference type="AlphaFoldDB" id="A0A915KU85"/>
<dbReference type="WBParaSite" id="nRc.2.0.1.t41697-RA">
    <property type="protein sequence ID" value="nRc.2.0.1.t41697-RA"/>
    <property type="gene ID" value="nRc.2.0.1.g41697"/>
</dbReference>
<name>A0A915KU85_ROMCU</name>
<reference evidence="3" key="1">
    <citation type="submission" date="2022-11" db="UniProtKB">
        <authorList>
            <consortium name="WormBaseParasite"/>
        </authorList>
    </citation>
    <scope>IDENTIFICATION</scope>
</reference>
<protein>
    <submittedName>
        <fullName evidence="3">Uncharacterized protein</fullName>
    </submittedName>
</protein>
<feature type="region of interest" description="Disordered" evidence="1">
    <location>
        <begin position="226"/>
        <end position="254"/>
    </location>
</feature>
<keyword evidence="2" id="KW-1185">Reference proteome</keyword>
<proteinExistence type="predicted"/>
<dbReference type="Proteomes" id="UP000887565">
    <property type="component" value="Unplaced"/>
</dbReference>
<evidence type="ECO:0000313" key="3">
    <source>
        <dbReference type="WBParaSite" id="nRc.2.0.1.t41697-RA"/>
    </source>
</evidence>
<evidence type="ECO:0000256" key="1">
    <source>
        <dbReference type="SAM" id="MobiDB-lite"/>
    </source>
</evidence>
<sequence>MQQLISTTTAAAVACNLPTPSPPPVTSPFHHEEMRDIYIPNQTLCETEPALAYGWPPAHIKLKILSMDTLYNNEFSRNVRGKAPQRRPPPTVNPFGFSDYPPDDYYDHPQPWYDLSRTSHREEDSPIKTIVDNMHPLAIDAKGRNTKNFAPTTNAHLTHFTTGPNHPTSSGCCSSGSTIIYRTAVRHSATATHYSTAADFTYVPSTSTPALDCHSHPIGRSIRYEHSTKPKQHQQEEVQYRKAHKTCTRDEPHT</sequence>
<accession>A0A915KU85</accession>
<feature type="compositionally biased region" description="Basic and acidic residues" evidence="1">
    <location>
        <begin position="226"/>
        <end position="240"/>
    </location>
</feature>